<dbReference type="GeneID" id="111852813"/>
<dbReference type="KEGG" id="pki:111852813"/>
<proteinExistence type="predicted"/>
<dbReference type="Gene3D" id="2.120.10.80">
    <property type="entry name" value="Kelch-type beta propeller"/>
    <property type="match status" value="1"/>
</dbReference>
<dbReference type="InterPro" id="IPR006652">
    <property type="entry name" value="Kelch_1"/>
</dbReference>
<dbReference type="Ensembl" id="ENSPKIT00000018704.1">
    <property type="protein sequence ID" value="ENSPKIP00000037730.1"/>
    <property type="gene ID" value="ENSPKIG00000015800.1"/>
</dbReference>
<keyword evidence="2" id="KW-0677">Repeat</keyword>
<dbReference type="SMART" id="SM00875">
    <property type="entry name" value="BACK"/>
    <property type="match status" value="1"/>
</dbReference>
<dbReference type="InterPro" id="IPR011705">
    <property type="entry name" value="BACK"/>
</dbReference>
<dbReference type="InterPro" id="IPR015915">
    <property type="entry name" value="Kelch-typ_b-propeller"/>
</dbReference>
<dbReference type="Pfam" id="PF01344">
    <property type="entry name" value="Kelch_1"/>
    <property type="match status" value="1"/>
</dbReference>
<name>A0A3B3T4G2_9TELE</name>
<dbReference type="SUPFAM" id="SSF117281">
    <property type="entry name" value="Kelch motif"/>
    <property type="match status" value="1"/>
</dbReference>
<dbReference type="OrthoDB" id="6678352at2759"/>
<dbReference type="InterPro" id="IPR011333">
    <property type="entry name" value="SKP1/BTB/POZ_sf"/>
</dbReference>
<dbReference type="SMART" id="SM00225">
    <property type="entry name" value="BTB"/>
    <property type="match status" value="1"/>
</dbReference>
<evidence type="ECO:0000259" key="3">
    <source>
        <dbReference type="PROSITE" id="PS50097"/>
    </source>
</evidence>
<organism evidence="4 5">
    <name type="scientific">Paramormyrops kingsleyae</name>
    <dbReference type="NCBI Taxonomy" id="1676925"/>
    <lineage>
        <taxon>Eukaryota</taxon>
        <taxon>Metazoa</taxon>
        <taxon>Chordata</taxon>
        <taxon>Craniata</taxon>
        <taxon>Vertebrata</taxon>
        <taxon>Euteleostomi</taxon>
        <taxon>Actinopterygii</taxon>
        <taxon>Neopterygii</taxon>
        <taxon>Teleostei</taxon>
        <taxon>Osteoglossocephala</taxon>
        <taxon>Osteoglossomorpha</taxon>
        <taxon>Osteoglossiformes</taxon>
        <taxon>Mormyridae</taxon>
        <taxon>Paramormyrops</taxon>
    </lineage>
</organism>
<dbReference type="InterPro" id="IPR000210">
    <property type="entry name" value="BTB/POZ_dom"/>
</dbReference>
<dbReference type="PANTHER" id="PTHR45632:SF29">
    <property type="entry name" value="KELCH-LIKE PROTEIN 31"/>
    <property type="match status" value="1"/>
</dbReference>
<protein>
    <submittedName>
        <fullName evidence="4">Kelch-like family member 31</fullName>
    </submittedName>
</protein>
<sequence>MAPKKNKATKKNKADINEMSMLVDDGAINKMNGLNALLEGGNGFSCISTEVTDPEYGPSLLEGLSTMRQDSFLCDLTVVTKSKSFNVHKVVMASCSEYIRSALKRDPTAQKVELSDLSPAGLATAITYAYSGKLTLSLYTIGSTISVASLLQIHSLVKMCSDFLMREMSVENCMYVANIADTYSLKNTKDAVQKFMRSNFIEFSEMEQFLKLTYEQISDFLMDDSLQLPSEITAFQIAMKWLDFDEKRLKYAADLLANIRFGIISAPDLVNHVQSVPRMMQDTECHRLLVDAMNYHLLPYQQNILQSRRTKVRGGQRVLLTVGGRPALTEKSLSKDVLYRDADNIWNRLTEMPAKSFNQCVAVLDGFLYVAGGEDQNDARNQAKHAVSNFCRYDPRFNTWIHLSSMIQKRTHFSLNTFNGLLFAVGGRNGEGAQASIECYVPSSNQWQMKAPMEVARCCHASTVIDGKILVTGGYISNAYSRAVCSYDPSTDSWQDKSSLSTPRGWHCAATIADRAYVTGGSQLGGRGERVDVLAVECYNPHSGQWSYVAPLHTGVSTAGVATLGDRIYLLGGWNEVEKKYKKCVQVYNPDLNEWTEDEELPEATVGISCCVITTPTRKSRESRASSVSSAPVSI</sequence>
<dbReference type="Proteomes" id="UP000261540">
    <property type="component" value="Unplaced"/>
</dbReference>
<dbReference type="CDD" id="cd18260">
    <property type="entry name" value="BTB_POZ_KLHL31_KBTBD1"/>
    <property type="match status" value="1"/>
</dbReference>
<dbReference type="SMART" id="SM00612">
    <property type="entry name" value="Kelch"/>
    <property type="match status" value="6"/>
</dbReference>
<evidence type="ECO:0000256" key="2">
    <source>
        <dbReference type="ARBA" id="ARBA00022737"/>
    </source>
</evidence>
<dbReference type="Gene3D" id="3.30.710.10">
    <property type="entry name" value="Potassium Channel Kv1.1, Chain A"/>
    <property type="match status" value="1"/>
</dbReference>
<reference evidence="4" key="1">
    <citation type="submission" date="2025-05" db="UniProtKB">
        <authorList>
            <consortium name="Ensembl"/>
        </authorList>
    </citation>
    <scope>IDENTIFICATION</scope>
</reference>
<dbReference type="RefSeq" id="XP_023684853.1">
    <property type="nucleotide sequence ID" value="XM_023829085.2"/>
</dbReference>
<keyword evidence="5" id="KW-1185">Reference proteome</keyword>
<dbReference type="AlphaFoldDB" id="A0A3B3T4G2"/>
<evidence type="ECO:0000313" key="5">
    <source>
        <dbReference type="Proteomes" id="UP000261540"/>
    </source>
</evidence>
<dbReference type="GeneTree" id="ENSGT00940000158352"/>
<dbReference type="InterPro" id="IPR030604">
    <property type="entry name" value="BTB_POZ_KLHL31"/>
</dbReference>
<dbReference type="CTD" id="401265"/>
<dbReference type="PROSITE" id="PS50097">
    <property type="entry name" value="BTB"/>
    <property type="match status" value="1"/>
</dbReference>
<dbReference type="Pfam" id="PF24681">
    <property type="entry name" value="Kelch_KLHDC2_KLHL20_DRC7"/>
    <property type="match status" value="1"/>
</dbReference>
<keyword evidence="1" id="KW-0880">Kelch repeat</keyword>
<dbReference type="Pfam" id="PF00651">
    <property type="entry name" value="BTB"/>
    <property type="match status" value="1"/>
</dbReference>
<dbReference type="InterPro" id="IPR017096">
    <property type="entry name" value="BTB-kelch_protein"/>
</dbReference>
<dbReference type="STRING" id="1676925.ENSPKIP00000037730"/>
<dbReference type="Ensembl" id="ENSPKIT00000018713.1">
    <property type="protein sequence ID" value="ENSPKIP00000037739.1"/>
    <property type="gene ID" value="ENSPKIG00000015800.1"/>
</dbReference>
<evidence type="ECO:0000256" key="1">
    <source>
        <dbReference type="ARBA" id="ARBA00022441"/>
    </source>
</evidence>
<accession>A0A3B3T4G2</accession>
<dbReference type="Gene3D" id="1.25.40.420">
    <property type="match status" value="1"/>
</dbReference>
<dbReference type="PANTHER" id="PTHR45632">
    <property type="entry name" value="LD33804P"/>
    <property type="match status" value="1"/>
</dbReference>
<dbReference type="SUPFAM" id="SSF54695">
    <property type="entry name" value="POZ domain"/>
    <property type="match status" value="1"/>
</dbReference>
<feature type="domain" description="BTB" evidence="3">
    <location>
        <begin position="74"/>
        <end position="138"/>
    </location>
</feature>
<evidence type="ECO:0000313" key="4">
    <source>
        <dbReference type="Ensembl" id="ENSPKIP00000037739.1"/>
    </source>
</evidence>
<dbReference type="RefSeq" id="XP_023684854.1">
    <property type="nucleotide sequence ID" value="XM_023829086.2"/>
</dbReference>
<dbReference type="GO" id="GO:0005634">
    <property type="term" value="C:nucleus"/>
    <property type="evidence" value="ECO:0007669"/>
    <property type="project" value="TreeGrafter"/>
</dbReference>
<dbReference type="PIRSF" id="PIRSF037037">
    <property type="entry name" value="Kelch-like_protein_gigaxonin"/>
    <property type="match status" value="1"/>
</dbReference>
<dbReference type="Pfam" id="PF07707">
    <property type="entry name" value="BACK"/>
    <property type="match status" value="1"/>
</dbReference>